<dbReference type="AlphaFoldDB" id="G8QQN1"/>
<dbReference type="EC" id="1.17.4.1" evidence="2"/>
<keyword evidence="4" id="KW-0547">Nucleotide-binding</keyword>
<name>G8QQN1_SPHPG</name>
<dbReference type="InterPro" id="IPR023806">
    <property type="entry name" value="CHP03905"/>
</dbReference>
<dbReference type="EMBL" id="CP003155">
    <property type="protein sequence ID" value="AEV30961.1"/>
    <property type="molecule type" value="Genomic_DNA"/>
</dbReference>
<organism evidence="7 8">
    <name type="scientific">Sphaerochaeta pleomorpha (strain ATCC BAA-1885 / DSM 22778 / Grapes)</name>
    <dbReference type="NCBI Taxonomy" id="158190"/>
    <lineage>
        <taxon>Bacteria</taxon>
        <taxon>Pseudomonadati</taxon>
        <taxon>Spirochaetota</taxon>
        <taxon>Spirochaetia</taxon>
        <taxon>Spirochaetales</taxon>
        <taxon>Sphaerochaetaceae</taxon>
        <taxon>Sphaerochaeta</taxon>
    </lineage>
</organism>
<dbReference type="KEGG" id="sgp:SpiGrapes_3216"/>
<evidence type="ECO:0000256" key="4">
    <source>
        <dbReference type="ARBA" id="ARBA00022741"/>
    </source>
</evidence>
<evidence type="ECO:0000313" key="7">
    <source>
        <dbReference type="EMBL" id="AEV30961.1"/>
    </source>
</evidence>
<protein>
    <recommendedName>
        <fullName evidence="2">ribonucleoside-diphosphate reductase</fullName>
        <ecNumber evidence="2">1.17.4.1</ecNumber>
    </recommendedName>
</protein>
<evidence type="ECO:0000313" key="8">
    <source>
        <dbReference type="Proteomes" id="UP000005632"/>
    </source>
</evidence>
<proteinExistence type="inferred from homology"/>
<keyword evidence="8" id="KW-1185">Reference proteome</keyword>
<accession>G8QQN1</accession>
<evidence type="ECO:0000259" key="6">
    <source>
        <dbReference type="Pfam" id="PF12637"/>
    </source>
</evidence>
<dbReference type="OrthoDB" id="9801525at2"/>
<dbReference type="RefSeq" id="WP_014271800.1">
    <property type="nucleotide sequence ID" value="NC_016633.1"/>
</dbReference>
<reference evidence="7 8" key="1">
    <citation type="submission" date="2011-11" db="EMBL/GenBank/DDBJ databases">
        <title>Complete sequence of Spirochaeta sp. grapes.</title>
        <authorList>
            <consortium name="US DOE Joint Genome Institute"/>
            <person name="Lucas S."/>
            <person name="Han J."/>
            <person name="Lapidus A."/>
            <person name="Cheng J.-F."/>
            <person name="Goodwin L."/>
            <person name="Pitluck S."/>
            <person name="Peters L."/>
            <person name="Ovchinnikova G."/>
            <person name="Munk A.C."/>
            <person name="Detter J.C."/>
            <person name="Han C."/>
            <person name="Tapia R."/>
            <person name="Land M."/>
            <person name="Hauser L."/>
            <person name="Kyrpides N."/>
            <person name="Ivanova N."/>
            <person name="Pagani I."/>
            <person name="Ritalahtilisa K."/>
            <person name="Loeffler F."/>
            <person name="Woyke T."/>
        </authorList>
    </citation>
    <scope>NUCLEOTIDE SEQUENCE [LARGE SCALE GENOMIC DNA]</scope>
    <source>
        <strain evidence="8">ATCC BAA-1885 / DSM 22778 / Grapes</strain>
    </source>
</reference>
<dbReference type="Proteomes" id="UP000005632">
    <property type="component" value="Chromosome"/>
</dbReference>
<dbReference type="InterPro" id="IPR024434">
    <property type="entry name" value="TSCPD_dom"/>
</dbReference>
<dbReference type="GO" id="GO:0004748">
    <property type="term" value="F:ribonucleoside-diphosphate reductase activity, thioredoxin disulfide as acceptor"/>
    <property type="evidence" value="ECO:0007669"/>
    <property type="project" value="UniProtKB-EC"/>
</dbReference>
<feature type="domain" description="TSCPD" evidence="6">
    <location>
        <begin position="5"/>
        <end position="80"/>
    </location>
</feature>
<dbReference type="NCBIfam" id="TIGR03905">
    <property type="entry name" value="TIGR03905_4_Cys"/>
    <property type="match status" value="1"/>
</dbReference>
<evidence type="ECO:0000256" key="3">
    <source>
        <dbReference type="ARBA" id="ARBA00022634"/>
    </source>
</evidence>
<sequence>MKTYTYKPQGVCSRGITVTVDERNIITDIHIEGGCEGNHSGIIALCLGQEASVVVTKLEGITCGKRKTSCPDQLAKALKAVS</sequence>
<dbReference type="HOGENOM" id="CLU_176133_0_0_12"/>
<keyword evidence="3" id="KW-0237">DNA synthesis</keyword>
<dbReference type="GO" id="GO:0071897">
    <property type="term" value="P:DNA biosynthetic process"/>
    <property type="evidence" value="ECO:0007669"/>
    <property type="project" value="UniProtKB-KW"/>
</dbReference>
<dbReference type="GO" id="GO:0000166">
    <property type="term" value="F:nucleotide binding"/>
    <property type="evidence" value="ECO:0007669"/>
    <property type="project" value="UniProtKB-KW"/>
</dbReference>
<dbReference type="Pfam" id="PF12637">
    <property type="entry name" value="TSCPD"/>
    <property type="match status" value="1"/>
</dbReference>
<dbReference type="STRING" id="158190.SpiGrapes_3216"/>
<evidence type="ECO:0000256" key="1">
    <source>
        <dbReference type="ARBA" id="ARBA00007405"/>
    </source>
</evidence>
<comment type="similarity">
    <text evidence="1">Belongs to the ribonucleoside diphosphate reductase class-2 family.</text>
</comment>
<evidence type="ECO:0000256" key="2">
    <source>
        <dbReference type="ARBA" id="ARBA00012274"/>
    </source>
</evidence>
<comment type="catalytic activity">
    <reaction evidence="5">
        <text>a 2'-deoxyribonucleoside 5'-diphosphate + [thioredoxin]-disulfide + H2O = a ribonucleoside 5'-diphosphate + [thioredoxin]-dithiol</text>
        <dbReference type="Rhea" id="RHEA:23252"/>
        <dbReference type="Rhea" id="RHEA-COMP:10698"/>
        <dbReference type="Rhea" id="RHEA-COMP:10700"/>
        <dbReference type="ChEBI" id="CHEBI:15377"/>
        <dbReference type="ChEBI" id="CHEBI:29950"/>
        <dbReference type="ChEBI" id="CHEBI:50058"/>
        <dbReference type="ChEBI" id="CHEBI:57930"/>
        <dbReference type="ChEBI" id="CHEBI:73316"/>
        <dbReference type="EC" id="1.17.4.1"/>
    </reaction>
</comment>
<gene>
    <name evidence="7" type="ordered locus">SpiGrapes_3216</name>
</gene>
<evidence type="ECO:0000256" key="5">
    <source>
        <dbReference type="ARBA" id="ARBA00047754"/>
    </source>
</evidence>